<dbReference type="InterPro" id="IPR051449">
    <property type="entry name" value="ABC-2_transporter_component"/>
</dbReference>
<dbReference type="OrthoDB" id="161250at2"/>
<dbReference type="InterPro" id="IPR047817">
    <property type="entry name" value="ABC2_TM_bact-type"/>
</dbReference>
<feature type="transmembrane region" description="Helical" evidence="8">
    <location>
        <begin position="249"/>
        <end position="275"/>
    </location>
</feature>
<feature type="transmembrane region" description="Helical" evidence="8">
    <location>
        <begin position="281"/>
        <end position="307"/>
    </location>
</feature>
<dbReference type="Proteomes" id="UP000250462">
    <property type="component" value="Unassembled WGS sequence"/>
</dbReference>
<keyword evidence="11" id="KW-1185">Reference proteome</keyword>
<feature type="transmembrane region" description="Helical" evidence="8">
    <location>
        <begin position="206"/>
        <end position="228"/>
    </location>
</feature>
<comment type="similarity">
    <text evidence="2">Belongs to the ABC-2 integral membrane protein family.</text>
</comment>
<dbReference type="RefSeq" id="WP_112256468.1">
    <property type="nucleotide sequence ID" value="NZ_QMIG01000001.1"/>
</dbReference>
<feature type="domain" description="ABC transmembrane type-2" evidence="9">
    <location>
        <begin position="172"/>
        <end position="393"/>
    </location>
</feature>
<comment type="caution">
    <text evidence="10">The sequence shown here is derived from an EMBL/GenBank/DDBJ whole genome shotgun (WGS) entry which is preliminary data.</text>
</comment>
<evidence type="ECO:0000256" key="4">
    <source>
        <dbReference type="ARBA" id="ARBA00022475"/>
    </source>
</evidence>
<feature type="transmembrane region" description="Helical" evidence="8">
    <location>
        <begin position="367"/>
        <end position="390"/>
    </location>
</feature>
<dbReference type="GO" id="GO:0005886">
    <property type="term" value="C:plasma membrane"/>
    <property type="evidence" value="ECO:0007669"/>
    <property type="project" value="UniProtKB-SubCell"/>
</dbReference>
<accession>A0A329R273</accession>
<dbReference type="InterPro" id="IPR013525">
    <property type="entry name" value="ABC2_TM"/>
</dbReference>
<dbReference type="Pfam" id="PF12698">
    <property type="entry name" value="ABC2_membrane_3"/>
    <property type="match status" value="1"/>
</dbReference>
<dbReference type="Gene3D" id="3.40.1710.10">
    <property type="entry name" value="abc type-2 transporter like domain"/>
    <property type="match status" value="1"/>
</dbReference>
<proteinExistence type="inferred from homology"/>
<evidence type="ECO:0000256" key="6">
    <source>
        <dbReference type="ARBA" id="ARBA00022989"/>
    </source>
</evidence>
<evidence type="ECO:0000259" key="9">
    <source>
        <dbReference type="PROSITE" id="PS51012"/>
    </source>
</evidence>
<dbReference type="GO" id="GO:0140359">
    <property type="term" value="F:ABC-type transporter activity"/>
    <property type="evidence" value="ECO:0007669"/>
    <property type="project" value="InterPro"/>
</dbReference>
<evidence type="ECO:0000313" key="11">
    <source>
        <dbReference type="Proteomes" id="UP000250462"/>
    </source>
</evidence>
<keyword evidence="4" id="KW-1003">Cell membrane</keyword>
<dbReference type="PANTHER" id="PTHR30294">
    <property type="entry name" value="MEMBRANE COMPONENT OF ABC TRANSPORTER YHHJ-RELATED"/>
    <property type="match status" value="1"/>
</dbReference>
<evidence type="ECO:0000256" key="8">
    <source>
        <dbReference type="SAM" id="Phobius"/>
    </source>
</evidence>
<protein>
    <recommendedName>
        <fullName evidence="9">ABC transmembrane type-2 domain-containing protein</fullName>
    </recommendedName>
</protein>
<feature type="transmembrane region" description="Helical" evidence="8">
    <location>
        <begin position="21"/>
        <end position="41"/>
    </location>
</feature>
<evidence type="ECO:0000256" key="7">
    <source>
        <dbReference type="ARBA" id="ARBA00023136"/>
    </source>
</evidence>
<evidence type="ECO:0000256" key="5">
    <source>
        <dbReference type="ARBA" id="ARBA00022692"/>
    </source>
</evidence>
<evidence type="ECO:0000313" key="10">
    <source>
        <dbReference type="EMBL" id="RAW18754.1"/>
    </source>
</evidence>
<name>A0A329R273_9ACTN</name>
<dbReference type="PROSITE" id="PS51012">
    <property type="entry name" value="ABC_TM2"/>
    <property type="match status" value="1"/>
</dbReference>
<keyword evidence="3" id="KW-0813">Transport</keyword>
<dbReference type="AlphaFoldDB" id="A0A329R273"/>
<keyword evidence="7 8" id="KW-0472">Membrane</keyword>
<sequence length="396" mass="40766">MIAAVRTITVKDMRQRLRDKSFFLVGIVTPFVLAIIFDLVFGGLGGDELEVRAGVVDADQSEISGRLYEGVSAIDGEGGVTIVTFDGDSGTGPDGTSDGELDVRSAIDEQGLDAVIVIPEGFGADVTSGGGQAPRLRVVADPDRPIQVGIVESIADGLVTDIERSRLAAGAGQQLGTSTEPALQEADLDLHREWPGGEGLDTGSRMLAGMVVMFVFFTVSFGVTTLLSEKETGTMRRLLAAPIRRDAILAAKGIVSYVLGALATVILMVAGAVLMDADWGPWLGVSALVLAAVLTAVALMAVVAGIAKTAEGASGVQAIVAVGLAMLGGSWFPVASEGILGVLSQLTPHYWFLEGLDSLAGADSGSVVLPHVAALVAIAVVVGVPATVLLRRRLTP</sequence>
<comment type="subcellular location">
    <subcellularLocation>
        <location evidence="1">Cell membrane</location>
        <topology evidence="1">Multi-pass membrane protein</topology>
    </subcellularLocation>
</comment>
<feature type="transmembrane region" description="Helical" evidence="8">
    <location>
        <begin position="319"/>
        <end position="347"/>
    </location>
</feature>
<keyword evidence="6 8" id="KW-1133">Transmembrane helix</keyword>
<dbReference type="PANTHER" id="PTHR30294:SF29">
    <property type="entry name" value="MULTIDRUG ABC TRANSPORTER PERMEASE YBHS-RELATED"/>
    <property type="match status" value="1"/>
</dbReference>
<evidence type="ECO:0000256" key="3">
    <source>
        <dbReference type="ARBA" id="ARBA00022448"/>
    </source>
</evidence>
<dbReference type="EMBL" id="QMIG01000001">
    <property type="protein sequence ID" value="RAW18754.1"/>
    <property type="molecule type" value="Genomic_DNA"/>
</dbReference>
<organism evidence="10 11">
    <name type="scientific">Phytoactinopolyspora halophila</name>
    <dbReference type="NCBI Taxonomy" id="1981511"/>
    <lineage>
        <taxon>Bacteria</taxon>
        <taxon>Bacillati</taxon>
        <taxon>Actinomycetota</taxon>
        <taxon>Actinomycetes</taxon>
        <taxon>Jiangellales</taxon>
        <taxon>Jiangellaceae</taxon>
        <taxon>Phytoactinopolyspora</taxon>
    </lineage>
</organism>
<keyword evidence="5 8" id="KW-0812">Transmembrane</keyword>
<evidence type="ECO:0000256" key="2">
    <source>
        <dbReference type="ARBA" id="ARBA00007783"/>
    </source>
</evidence>
<evidence type="ECO:0000256" key="1">
    <source>
        <dbReference type="ARBA" id="ARBA00004651"/>
    </source>
</evidence>
<gene>
    <name evidence="10" type="ORF">DPM12_01410</name>
</gene>
<reference evidence="10 11" key="1">
    <citation type="submission" date="2018-06" db="EMBL/GenBank/DDBJ databases">
        <title>Phytoactinopolyspora halophila sp. nov., a novel halophilic actinomycete isolated from a saline soil in China.</title>
        <authorList>
            <person name="Tang S.-K."/>
        </authorList>
    </citation>
    <scope>NUCLEOTIDE SEQUENCE [LARGE SCALE GENOMIC DNA]</scope>
    <source>
        <strain evidence="10 11">YIM 96934</strain>
    </source>
</reference>